<evidence type="ECO:0000313" key="9">
    <source>
        <dbReference type="EMBL" id="KAG0252177.1"/>
    </source>
</evidence>
<dbReference type="InterPro" id="IPR000994">
    <property type="entry name" value="Pept_M24"/>
</dbReference>
<name>A0A9P6PU89_9FUNG</name>
<protein>
    <recommendedName>
        <fullName evidence="8">Aminopeptidase P N-terminal domain-containing protein</fullName>
    </recommendedName>
</protein>
<dbReference type="Gene3D" id="3.90.230.10">
    <property type="entry name" value="Creatinase/methionine aminopeptidase superfamily"/>
    <property type="match status" value="1"/>
</dbReference>
<evidence type="ECO:0000259" key="8">
    <source>
        <dbReference type="SMART" id="SM01011"/>
    </source>
</evidence>
<keyword evidence="3 6" id="KW-0479">Metal-binding</keyword>
<feature type="domain" description="Aminopeptidase P N-terminal" evidence="8">
    <location>
        <begin position="9"/>
        <end position="141"/>
    </location>
</feature>
<dbReference type="AlphaFoldDB" id="A0A9P6PU89"/>
<evidence type="ECO:0000256" key="2">
    <source>
        <dbReference type="ARBA" id="ARBA00008766"/>
    </source>
</evidence>
<evidence type="ECO:0000256" key="5">
    <source>
        <dbReference type="ARBA" id="ARBA00023211"/>
    </source>
</evidence>
<gene>
    <name evidence="9" type="ORF">BG011_007142</name>
</gene>
<dbReference type="SMART" id="SM01011">
    <property type="entry name" value="AMP_N"/>
    <property type="match status" value="1"/>
</dbReference>
<dbReference type="InterPro" id="IPR029149">
    <property type="entry name" value="Creatin/AminoP/Spt16_N"/>
</dbReference>
<evidence type="ECO:0000313" key="10">
    <source>
        <dbReference type="Proteomes" id="UP000726737"/>
    </source>
</evidence>
<dbReference type="InterPro" id="IPR052433">
    <property type="entry name" value="X-Pro_dipept-like"/>
</dbReference>
<dbReference type="SUPFAM" id="SSF55920">
    <property type="entry name" value="Creatinase/aminopeptidase"/>
    <property type="match status" value="1"/>
</dbReference>
<dbReference type="PANTHER" id="PTHR43226">
    <property type="entry name" value="XAA-PRO AMINOPEPTIDASE 3"/>
    <property type="match status" value="1"/>
</dbReference>
<keyword evidence="5" id="KW-0464">Manganese</keyword>
<dbReference type="PANTHER" id="PTHR43226:SF1">
    <property type="entry name" value="XAA-PRO DIPEPTIDASE"/>
    <property type="match status" value="1"/>
</dbReference>
<dbReference type="InterPro" id="IPR007865">
    <property type="entry name" value="Aminopep_P_N"/>
</dbReference>
<dbReference type="GO" id="GO:0070006">
    <property type="term" value="F:metalloaminopeptidase activity"/>
    <property type="evidence" value="ECO:0007669"/>
    <property type="project" value="InterPro"/>
</dbReference>
<keyword evidence="10" id="KW-1185">Reference proteome</keyword>
<evidence type="ECO:0000256" key="3">
    <source>
        <dbReference type="ARBA" id="ARBA00022723"/>
    </source>
</evidence>
<dbReference type="InterPro" id="IPR001131">
    <property type="entry name" value="Peptidase_M24B_aminopep-P_CS"/>
</dbReference>
<dbReference type="OrthoDB" id="10261878at2759"/>
<dbReference type="Gene3D" id="3.40.350.10">
    <property type="entry name" value="Creatinase/prolidase N-terminal domain"/>
    <property type="match status" value="1"/>
</dbReference>
<comment type="cofactor">
    <cofactor evidence="1">
        <name>Mn(2+)</name>
        <dbReference type="ChEBI" id="CHEBI:29035"/>
    </cofactor>
</comment>
<evidence type="ECO:0000256" key="1">
    <source>
        <dbReference type="ARBA" id="ARBA00001936"/>
    </source>
</evidence>
<dbReference type="SUPFAM" id="SSF53092">
    <property type="entry name" value="Creatinase/prolidase N-terminal domain"/>
    <property type="match status" value="1"/>
</dbReference>
<dbReference type="GO" id="GO:0006508">
    <property type="term" value="P:proteolysis"/>
    <property type="evidence" value="ECO:0007669"/>
    <property type="project" value="TreeGrafter"/>
</dbReference>
<evidence type="ECO:0000256" key="6">
    <source>
        <dbReference type="RuleBase" id="RU000590"/>
    </source>
</evidence>
<comment type="similarity">
    <text evidence="2 6">Belongs to the peptidase M24B family.</text>
</comment>
<accession>A0A9P6PU89</accession>
<dbReference type="PROSITE" id="PS00491">
    <property type="entry name" value="PROLINE_PEPTIDASE"/>
    <property type="match status" value="1"/>
</dbReference>
<dbReference type="EMBL" id="JAAAJA010000539">
    <property type="protein sequence ID" value="KAG0252177.1"/>
    <property type="molecule type" value="Genomic_DNA"/>
</dbReference>
<dbReference type="InterPro" id="IPR036005">
    <property type="entry name" value="Creatinase/aminopeptidase-like"/>
</dbReference>
<dbReference type="Pfam" id="PF05195">
    <property type="entry name" value="AMP_N"/>
    <property type="match status" value="1"/>
</dbReference>
<dbReference type="Pfam" id="PF00557">
    <property type="entry name" value="Peptidase_M24"/>
    <property type="match status" value="1"/>
</dbReference>
<keyword evidence="4" id="KW-0378">Hydrolase</keyword>
<evidence type="ECO:0000256" key="7">
    <source>
        <dbReference type="SAM" id="MobiDB-lite"/>
    </source>
</evidence>
<feature type="region of interest" description="Disordered" evidence="7">
    <location>
        <begin position="163"/>
        <end position="205"/>
    </location>
</feature>
<dbReference type="GO" id="GO:0030145">
    <property type="term" value="F:manganese ion binding"/>
    <property type="evidence" value="ECO:0007669"/>
    <property type="project" value="InterPro"/>
</dbReference>
<reference evidence="9" key="1">
    <citation type="journal article" date="2020" name="Fungal Divers.">
        <title>Resolving the Mortierellaceae phylogeny through synthesis of multi-gene phylogenetics and phylogenomics.</title>
        <authorList>
            <person name="Vandepol N."/>
            <person name="Liber J."/>
            <person name="Desiro A."/>
            <person name="Na H."/>
            <person name="Kennedy M."/>
            <person name="Barry K."/>
            <person name="Grigoriev I.V."/>
            <person name="Miller A.N."/>
            <person name="O'Donnell K."/>
            <person name="Stajich J.E."/>
            <person name="Bonito G."/>
        </authorList>
    </citation>
    <scope>NUCLEOTIDE SEQUENCE</scope>
    <source>
        <strain evidence="9">KOD948</strain>
    </source>
</reference>
<dbReference type="CDD" id="cd01087">
    <property type="entry name" value="Prolidase"/>
    <property type="match status" value="1"/>
</dbReference>
<dbReference type="Proteomes" id="UP000726737">
    <property type="component" value="Unassembled WGS sequence"/>
</dbReference>
<feature type="compositionally biased region" description="Basic residues" evidence="7">
    <location>
        <begin position="185"/>
        <end position="197"/>
    </location>
</feature>
<proteinExistence type="inferred from homology"/>
<organism evidence="9 10">
    <name type="scientific">Mortierella polycephala</name>
    <dbReference type="NCBI Taxonomy" id="41804"/>
    <lineage>
        <taxon>Eukaryota</taxon>
        <taxon>Fungi</taxon>
        <taxon>Fungi incertae sedis</taxon>
        <taxon>Mucoromycota</taxon>
        <taxon>Mortierellomycotina</taxon>
        <taxon>Mortierellomycetes</taxon>
        <taxon>Mortierellales</taxon>
        <taxon>Mortierellaceae</taxon>
        <taxon>Mortierella</taxon>
    </lineage>
</organism>
<sequence>MLARTGLRYPSKLHCEKVASFLSESARHEAIILAKGTEVQSRDNTDTELDFRQESNFFYLTGVLEADFYFAYDLSRCRSYLIAPDLDPVKAVWKGPSPSDNELLKKYDVDQVVRYSGLLNLLKQELCPKQIHGWGRPEKGHPLGDKALEHELEHYISHRLVRPKEDSPPHPPHHPHYHGPYGDHHGHRCGHHKHMRDRNREDSAEPEEVTLLEALILARINKTPIEIALSRESTRISSDAHRLILKSARTGMFEYQLEALFRYECARQGAKAQAYLPIVGAGVNGAYLHYTRNDTQIKDGDLVLIDAACEADCYGSDITRTFPVNGRFSPEQADIYNLVLEMQNSVIQSMAEGVDWRDMNVLAQKTGIRGLKRLGILKGDDDDLFESNVIKVFFPHGLGHLLGLNVHDDGLGLSIQVPPKNVVQGLKKSSNLPVEFHSMTVENGEKPIDFVSLPPPSSRRNRTMGSSFYAAPSTQLKTGMLLTVEPGIYFNPAQIETALQTSYIAVFLNEPTLRRYMSVGGVRIEDVVLILPNGTVENITTAPKDLKEIEQIVQEGQRQRQLSQHLDCDPGDLEKCAKVQETDAECPSPMPRGVKKRVGIFKKLMRAIRNMF</sequence>
<comment type="caution">
    <text evidence="9">The sequence shown here is derived from an EMBL/GenBank/DDBJ whole genome shotgun (WGS) entry which is preliminary data.</text>
</comment>
<evidence type="ECO:0000256" key="4">
    <source>
        <dbReference type="ARBA" id="ARBA00022801"/>
    </source>
</evidence>